<accession>A0AAV9XGR0</accession>
<keyword evidence="2" id="KW-1185">Reference proteome</keyword>
<gene>
    <name evidence="1" type="ORF">TWF694_008234</name>
</gene>
<protein>
    <submittedName>
        <fullName evidence="1">Uncharacterized protein</fullName>
    </submittedName>
</protein>
<evidence type="ECO:0000313" key="1">
    <source>
        <dbReference type="EMBL" id="KAK6540851.1"/>
    </source>
</evidence>
<dbReference type="Proteomes" id="UP001365542">
    <property type="component" value="Unassembled WGS sequence"/>
</dbReference>
<sequence>MATVAKYGPVNLEYYSELEIPDDGVKTELEKLDLKDLFHIVTEMDAVEHEDDIEHYTTLSHAYWMFSKTHSVNDIQKAINEAKNALAVAKPNSFITRCRNLCVAKG</sequence>
<dbReference type="EMBL" id="JAVHJO010000004">
    <property type="protein sequence ID" value="KAK6540851.1"/>
    <property type="molecule type" value="Genomic_DNA"/>
</dbReference>
<proteinExistence type="predicted"/>
<organism evidence="1 2">
    <name type="scientific">Orbilia ellipsospora</name>
    <dbReference type="NCBI Taxonomy" id="2528407"/>
    <lineage>
        <taxon>Eukaryota</taxon>
        <taxon>Fungi</taxon>
        <taxon>Dikarya</taxon>
        <taxon>Ascomycota</taxon>
        <taxon>Pezizomycotina</taxon>
        <taxon>Orbiliomycetes</taxon>
        <taxon>Orbiliales</taxon>
        <taxon>Orbiliaceae</taxon>
        <taxon>Orbilia</taxon>
    </lineage>
</organism>
<name>A0AAV9XGR0_9PEZI</name>
<reference evidence="1 2" key="1">
    <citation type="submission" date="2019-10" db="EMBL/GenBank/DDBJ databases">
        <authorList>
            <person name="Palmer J.M."/>
        </authorList>
    </citation>
    <scope>NUCLEOTIDE SEQUENCE [LARGE SCALE GENOMIC DNA]</scope>
    <source>
        <strain evidence="1 2">TWF694</strain>
    </source>
</reference>
<evidence type="ECO:0000313" key="2">
    <source>
        <dbReference type="Proteomes" id="UP001365542"/>
    </source>
</evidence>
<dbReference type="AlphaFoldDB" id="A0AAV9XGR0"/>
<comment type="caution">
    <text evidence="1">The sequence shown here is derived from an EMBL/GenBank/DDBJ whole genome shotgun (WGS) entry which is preliminary data.</text>
</comment>